<gene>
    <name evidence="1" type="ORF">ACI8B_210149</name>
</gene>
<evidence type="ECO:0000313" key="1">
    <source>
        <dbReference type="EMBL" id="VXA55358.1"/>
    </source>
</evidence>
<organism evidence="1 2">
    <name type="scientific">Acinetobacter proteolyticus</name>
    <dbReference type="NCBI Taxonomy" id="1776741"/>
    <lineage>
        <taxon>Bacteria</taxon>
        <taxon>Pseudomonadati</taxon>
        <taxon>Pseudomonadota</taxon>
        <taxon>Gammaproteobacteria</taxon>
        <taxon>Moraxellales</taxon>
        <taxon>Moraxellaceae</taxon>
        <taxon>Acinetobacter</taxon>
    </lineage>
</organism>
<sequence>MNNYKIKVNDEPESKEAQELFKQLGYKIECFIPAGYPRWVATTDHGEDYWYSTGFCITATLDGCQELTLPQLRDLVAQSKSKSIEFLEPQDDGTYKLINWTCMSCPPENFIEVPDEAELYVYWPHDKDYHFQSGQGFYEDGVWNLCSFSVEEIKKGDAGAEILWSREPIQEQGLISGADVPALLKKAEQIQFRAFPNGSFKGSEWKDLSQEDHEEEFSLGDLMNSRFEWRLKPRTIEILGVELNKDEALRFVEEYFS</sequence>
<dbReference type="AlphaFoldDB" id="A0A653K3M3"/>
<proteinExistence type="predicted"/>
<protein>
    <submittedName>
        <fullName evidence="1">Uncharacterized protein</fullName>
    </submittedName>
</protein>
<dbReference type="Proteomes" id="UP000430404">
    <property type="component" value="Unassembled WGS sequence"/>
</dbReference>
<reference evidence="1 2" key="1">
    <citation type="submission" date="2019-10" db="EMBL/GenBank/DDBJ databases">
        <authorList>
            <person name="Karimi E."/>
        </authorList>
    </citation>
    <scope>NUCLEOTIDE SEQUENCE [LARGE SCALE GENOMIC DNA]</scope>
    <source>
        <strain evidence="1">Acinetobacter sp. 8BE</strain>
    </source>
</reference>
<dbReference type="EMBL" id="CABWKZ010000014">
    <property type="protein sequence ID" value="VXA55358.1"/>
    <property type="molecule type" value="Genomic_DNA"/>
</dbReference>
<accession>A0A653K3M3</accession>
<name>A0A653K3M3_9GAMM</name>
<evidence type="ECO:0000313" key="2">
    <source>
        <dbReference type="Proteomes" id="UP000430404"/>
    </source>
</evidence>
<dbReference type="RefSeq" id="WP_159725050.1">
    <property type="nucleotide sequence ID" value="NZ_LR732744.1"/>
</dbReference>